<evidence type="ECO:0000256" key="8">
    <source>
        <dbReference type="ARBA" id="ARBA00023128"/>
    </source>
</evidence>
<evidence type="ECO:0000256" key="2">
    <source>
        <dbReference type="ARBA" id="ARBA00010510"/>
    </source>
</evidence>
<evidence type="ECO:0000256" key="7">
    <source>
        <dbReference type="ARBA" id="ARBA00022927"/>
    </source>
</evidence>
<dbReference type="InterPro" id="IPR027246">
    <property type="entry name" value="Porin_Euk/Tom40"/>
</dbReference>
<dbReference type="AlphaFoldDB" id="A0A8J9X2I6"/>
<organism evidence="11">
    <name type="scientific">Phaeodactylum tricornutum</name>
    <name type="common">Diatom</name>
    <dbReference type="NCBI Taxonomy" id="2850"/>
    <lineage>
        <taxon>Eukaryota</taxon>
        <taxon>Sar</taxon>
        <taxon>Stramenopiles</taxon>
        <taxon>Ochrophyta</taxon>
        <taxon>Bacillariophyta</taxon>
        <taxon>Bacillariophyceae</taxon>
        <taxon>Bacillariophycidae</taxon>
        <taxon>Naviculales</taxon>
        <taxon>Phaeodactylaceae</taxon>
        <taxon>Phaeodactylum</taxon>
    </lineage>
</organism>
<evidence type="ECO:0000256" key="5">
    <source>
        <dbReference type="ARBA" id="ARBA00022692"/>
    </source>
</evidence>
<evidence type="ECO:0000256" key="9">
    <source>
        <dbReference type="ARBA" id="ARBA00023136"/>
    </source>
</evidence>
<feature type="compositionally biased region" description="Pro residues" evidence="10">
    <location>
        <begin position="47"/>
        <end position="56"/>
    </location>
</feature>
<keyword evidence="7" id="KW-0653">Protein transport</keyword>
<feature type="region of interest" description="Disordered" evidence="10">
    <location>
        <begin position="42"/>
        <end position="97"/>
    </location>
</feature>
<evidence type="ECO:0000256" key="1">
    <source>
        <dbReference type="ARBA" id="ARBA00004374"/>
    </source>
</evidence>
<name>A0A8J9X2I6_PHATR</name>
<evidence type="ECO:0000256" key="3">
    <source>
        <dbReference type="ARBA" id="ARBA00022448"/>
    </source>
</evidence>
<dbReference type="GO" id="GO:0005741">
    <property type="term" value="C:mitochondrial outer membrane"/>
    <property type="evidence" value="ECO:0007669"/>
    <property type="project" value="UniProtKB-SubCell"/>
</dbReference>
<sequence length="411" mass="43006">MGTSQSRDGSAVHGGTPCASLPFRRVPLSTLLLPSTLSAVATTACRRPPPPPPPLPVDSGSSTTGKSSTQSPSSSSAPPPPPASGEEAKSDDIASAAQAASAYVNPGPFEQAIGEGKRFFMLDTFDGFRCDINKQASPFMLVLHNFWLGTSMLPDGRTSTYSFVTQVADEAGFMMARWDPGQASVNGRVHRALLGGLAMGKLQIGVSAEGQNDTLLGEVDFGGHSWMGNLRYGSMGGGVVLGCNYMQALTPALHMGGDGMYVGANGSFQTNYALKYTMPALTGEEDLPTTTPAKPATGMETAGSSTLCAQFKPGQGMASLDYKRVVTPNRVTLASSLEFSPLSLESQLLVAAEFKLSRSTLNLCVDGSGHLQSVLEAKLGMGQGSPTINFSADMDHAKQQMRFGYGIKIEG</sequence>
<accession>A0A8J9X2I6</accession>
<reference evidence="11" key="1">
    <citation type="submission" date="2022-02" db="EMBL/GenBank/DDBJ databases">
        <authorList>
            <person name="Giguere J D."/>
        </authorList>
    </citation>
    <scope>NUCLEOTIDE SEQUENCE</scope>
    <source>
        <strain evidence="11">CCAP 1055/1</strain>
    </source>
</reference>
<keyword evidence="8" id="KW-0496">Mitochondrion</keyword>
<evidence type="ECO:0000256" key="10">
    <source>
        <dbReference type="SAM" id="MobiDB-lite"/>
    </source>
</evidence>
<evidence type="ECO:0000256" key="6">
    <source>
        <dbReference type="ARBA" id="ARBA00022787"/>
    </source>
</evidence>
<comment type="similarity">
    <text evidence="2">Belongs to the Tom40 family.</text>
</comment>
<dbReference type="GO" id="GO:0008320">
    <property type="term" value="F:protein transmembrane transporter activity"/>
    <property type="evidence" value="ECO:0007669"/>
    <property type="project" value="InterPro"/>
</dbReference>
<dbReference type="EMBL" id="OU594955">
    <property type="protein sequence ID" value="CAG9280848.1"/>
    <property type="molecule type" value="Genomic_DNA"/>
</dbReference>
<dbReference type="Gene3D" id="2.40.160.10">
    <property type="entry name" value="Porin"/>
    <property type="match status" value="1"/>
</dbReference>
<evidence type="ECO:0000313" key="11">
    <source>
        <dbReference type="EMBL" id="CAG9280848.1"/>
    </source>
</evidence>
<dbReference type="Proteomes" id="UP000836788">
    <property type="component" value="Chromosome 14"/>
</dbReference>
<dbReference type="GO" id="GO:0030150">
    <property type="term" value="P:protein import into mitochondrial matrix"/>
    <property type="evidence" value="ECO:0007669"/>
    <property type="project" value="InterPro"/>
</dbReference>
<feature type="region of interest" description="Disordered" evidence="10">
    <location>
        <begin position="1"/>
        <end position="22"/>
    </location>
</feature>
<comment type="subcellular location">
    <subcellularLocation>
        <location evidence="1">Mitochondrion outer membrane</location>
        <topology evidence="1">Multi-pass membrane protein</topology>
    </subcellularLocation>
</comment>
<dbReference type="CDD" id="cd07305">
    <property type="entry name" value="Porin3_Tom40"/>
    <property type="match status" value="1"/>
</dbReference>
<protein>
    <submittedName>
        <fullName evidence="11">Uncharacterized protein</fullName>
    </submittedName>
</protein>
<keyword evidence="6" id="KW-1000">Mitochondrion outer membrane</keyword>
<keyword evidence="4" id="KW-1134">Transmembrane beta strand</keyword>
<gene>
    <name evidence="11" type="ORF">PTTT1_LOCUS14622</name>
</gene>
<evidence type="ECO:0000256" key="4">
    <source>
        <dbReference type="ARBA" id="ARBA00022452"/>
    </source>
</evidence>
<dbReference type="InterPro" id="IPR037930">
    <property type="entry name" value="Tom40"/>
</dbReference>
<dbReference type="Pfam" id="PF01459">
    <property type="entry name" value="Porin_3"/>
    <property type="match status" value="1"/>
</dbReference>
<keyword evidence="5" id="KW-0812">Transmembrane</keyword>
<proteinExistence type="inferred from homology"/>
<keyword evidence="3" id="KW-0813">Transport</keyword>
<dbReference type="PANTHER" id="PTHR10802">
    <property type="entry name" value="MITOCHONDRIAL IMPORT RECEPTOR SUBUNIT TOM40"/>
    <property type="match status" value="1"/>
</dbReference>
<dbReference type="InterPro" id="IPR023614">
    <property type="entry name" value="Porin_dom_sf"/>
</dbReference>
<feature type="compositionally biased region" description="Low complexity" evidence="10">
    <location>
        <begin position="59"/>
        <end position="76"/>
    </location>
</feature>
<keyword evidence="9" id="KW-0472">Membrane</keyword>